<protein>
    <submittedName>
        <fullName evidence="2">Uncharacterized protein</fullName>
    </submittedName>
</protein>
<dbReference type="OrthoDB" id="5429716at2759"/>
<proteinExistence type="predicted"/>
<sequence length="234" mass="24454">MSPAPSHRNRRQAATPTRVNLGPLTTVYVQPSHCSRAALAGPSATTAIRGQSCDANGATATARDDLGCWPRATAYPATMQRGIGFYSPGYMCPNGYTSACTAVSASKGQTTRAPKVTGTFQFPLVAGETAVGCCPVGYGCAMDGGVQTCQKIATSTQFDAMTCKGQEEDLNAFKVPFTAGSQTIGTMTLFAPMIQMNHFATDLPEDMQVGAEDESSTNSFSSSQITMETALPST</sequence>
<evidence type="ECO:0000256" key="1">
    <source>
        <dbReference type="SAM" id="MobiDB-lite"/>
    </source>
</evidence>
<feature type="compositionally biased region" description="Polar residues" evidence="1">
    <location>
        <begin position="224"/>
        <end position="234"/>
    </location>
</feature>
<accession>A0A6G1IP20</accession>
<name>A0A6G1IP20_9PLEO</name>
<gene>
    <name evidence="2" type="ORF">K458DRAFT_313839</name>
</gene>
<dbReference type="EMBL" id="MU005602">
    <property type="protein sequence ID" value="KAF2679619.1"/>
    <property type="molecule type" value="Genomic_DNA"/>
</dbReference>
<organism evidence="2 3">
    <name type="scientific">Lentithecium fluviatile CBS 122367</name>
    <dbReference type="NCBI Taxonomy" id="1168545"/>
    <lineage>
        <taxon>Eukaryota</taxon>
        <taxon>Fungi</taxon>
        <taxon>Dikarya</taxon>
        <taxon>Ascomycota</taxon>
        <taxon>Pezizomycotina</taxon>
        <taxon>Dothideomycetes</taxon>
        <taxon>Pleosporomycetidae</taxon>
        <taxon>Pleosporales</taxon>
        <taxon>Massarineae</taxon>
        <taxon>Lentitheciaceae</taxon>
        <taxon>Lentithecium</taxon>
    </lineage>
</organism>
<evidence type="ECO:0000313" key="3">
    <source>
        <dbReference type="Proteomes" id="UP000799291"/>
    </source>
</evidence>
<keyword evidence="3" id="KW-1185">Reference proteome</keyword>
<feature type="non-terminal residue" evidence="2">
    <location>
        <position position="234"/>
    </location>
</feature>
<evidence type="ECO:0000313" key="2">
    <source>
        <dbReference type="EMBL" id="KAF2679619.1"/>
    </source>
</evidence>
<dbReference type="AlphaFoldDB" id="A0A6G1IP20"/>
<dbReference type="Proteomes" id="UP000799291">
    <property type="component" value="Unassembled WGS sequence"/>
</dbReference>
<feature type="region of interest" description="Disordered" evidence="1">
    <location>
        <begin position="209"/>
        <end position="234"/>
    </location>
</feature>
<reference evidence="2" key="1">
    <citation type="journal article" date="2020" name="Stud. Mycol.">
        <title>101 Dothideomycetes genomes: a test case for predicting lifestyles and emergence of pathogens.</title>
        <authorList>
            <person name="Haridas S."/>
            <person name="Albert R."/>
            <person name="Binder M."/>
            <person name="Bloem J."/>
            <person name="Labutti K."/>
            <person name="Salamov A."/>
            <person name="Andreopoulos B."/>
            <person name="Baker S."/>
            <person name="Barry K."/>
            <person name="Bills G."/>
            <person name="Bluhm B."/>
            <person name="Cannon C."/>
            <person name="Castanera R."/>
            <person name="Culley D."/>
            <person name="Daum C."/>
            <person name="Ezra D."/>
            <person name="Gonzalez J."/>
            <person name="Henrissat B."/>
            <person name="Kuo A."/>
            <person name="Liang C."/>
            <person name="Lipzen A."/>
            <person name="Lutzoni F."/>
            <person name="Magnuson J."/>
            <person name="Mondo S."/>
            <person name="Nolan M."/>
            <person name="Ohm R."/>
            <person name="Pangilinan J."/>
            <person name="Park H.-J."/>
            <person name="Ramirez L."/>
            <person name="Alfaro M."/>
            <person name="Sun H."/>
            <person name="Tritt A."/>
            <person name="Yoshinaga Y."/>
            <person name="Zwiers L.-H."/>
            <person name="Turgeon B."/>
            <person name="Goodwin S."/>
            <person name="Spatafora J."/>
            <person name="Crous P."/>
            <person name="Grigoriev I."/>
        </authorList>
    </citation>
    <scope>NUCLEOTIDE SEQUENCE</scope>
    <source>
        <strain evidence="2">CBS 122367</strain>
    </source>
</reference>